<dbReference type="Gene3D" id="3.30.710.10">
    <property type="entry name" value="Potassium Channel Kv1.1, Chain A"/>
    <property type="match status" value="1"/>
</dbReference>
<dbReference type="SUPFAM" id="SSF54695">
    <property type="entry name" value="POZ domain"/>
    <property type="match status" value="1"/>
</dbReference>
<dbReference type="InterPro" id="IPR011333">
    <property type="entry name" value="SKP1/BTB/POZ_sf"/>
</dbReference>
<dbReference type="EMBL" id="BQKI01000007">
    <property type="protein sequence ID" value="GJM97717.1"/>
    <property type="molecule type" value="Genomic_DNA"/>
</dbReference>
<dbReference type="SMART" id="SM00225">
    <property type="entry name" value="BTB"/>
    <property type="match status" value="1"/>
</dbReference>
<dbReference type="Proteomes" id="UP001054889">
    <property type="component" value="Unassembled WGS sequence"/>
</dbReference>
<dbReference type="Gene3D" id="1.25.40.420">
    <property type="match status" value="1"/>
</dbReference>
<protein>
    <recommendedName>
        <fullName evidence="4">BTB domain-containing protein</fullName>
    </recommendedName>
</protein>
<comment type="similarity">
    <text evidence="2">Belongs to the Tdpoz family.</text>
</comment>
<dbReference type="Pfam" id="PF24570">
    <property type="entry name" value="BACK_BPM_SPOP"/>
    <property type="match status" value="1"/>
</dbReference>
<feature type="domain" description="BTB" evidence="4">
    <location>
        <begin position="158"/>
        <end position="208"/>
    </location>
</feature>
<dbReference type="PROSITE" id="PS50097">
    <property type="entry name" value="BTB"/>
    <property type="match status" value="1"/>
</dbReference>
<dbReference type="GO" id="GO:0016567">
    <property type="term" value="P:protein ubiquitination"/>
    <property type="evidence" value="ECO:0007669"/>
    <property type="project" value="InterPro"/>
</dbReference>
<reference evidence="5" key="1">
    <citation type="journal article" date="2018" name="DNA Res.">
        <title>Multiple hybrid de novo genome assembly of finger millet, an orphan allotetraploid crop.</title>
        <authorList>
            <person name="Hatakeyama M."/>
            <person name="Aluri S."/>
            <person name="Balachadran M.T."/>
            <person name="Sivarajan S.R."/>
            <person name="Patrignani A."/>
            <person name="Gruter S."/>
            <person name="Poveda L."/>
            <person name="Shimizu-Inatsugi R."/>
            <person name="Baeten J."/>
            <person name="Francoijs K.J."/>
            <person name="Nataraja K.N."/>
            <person name="Reddy Y.A.N."/>
            <person name="Phadnis S."/>
            <person name="Ravikumar R.L."/>
            <person name="Schlapbach R."/>
            <person name="Sreeman S.M."/>
            <person name="Shimizu K.K."/>
        </authorList>
    </citation>
    <scope>NUCLEOTIDE SEQUENCE</scope>
</reference>
<evidence type="ECO:0000256" key="3">
    <source>
        <dbReference type="SAM" id="MobiDB-lite"/>
    </source>
</evidence>
<evidence type="ECO:0000259" key="4">
    <source>
        <dbReference type="PROSITE" id="PS50097"/>
    </source>
</evidence>
<name>A0AAV5CH30_ELECO</name>
<evidence type="ECO:0000313" key="6">
    <source>
        <dbReference type="Proteomes" id="UP001054889"/>
    </source>
</evidence>
<dbReference type="PANTHER" id="PTHR26379">
    <property type="entry name" value="BTB/POZ AND MATH DOMAIN-CONTAINING PROTEIN 1"/>
    <property type="match status" value="1"/>
</dbReference>
<reference evidence="5" key="2">
    <citation type="submission" date="2021-12" db="EMBL/GenBank/DDBJ databases">
        <title>Resequencing data analysis of finger millet.</title>
        <authorList>
            <person name="Hatakeyama M."/>
            <person name="Aluri S."/>
            <person name="Balachadran M.T."/>
            <person name="Sivarajan S.R."/>
            <person name="Poveda L."/>
            <person name="Shimizu-Inatsugi R."/>
            <person name="Schlapbach R."/>
            <person name="Sreeman S.M."/>
            <person name="Shimizu K.K."/>
        </authorList>
    </citation>
    <scope>NUCLEOTIDE SEQUENCE</scope>
</reference>
<dbReference type="AlphaFoldDB" id="A0AAV5CH30"/>
<evidence type="ECO:0000256" key="2">
    <source>
        <dbReference type="ARBA" id="ARBA00010846"/>
    </source>
</evidence>
<comment type="caution">
    <text evidence="5">The sequence shown here is derived from an EMBL/GenBank/DDBJ whole genome shotgun (WGS) entry which is preliminary data.</text>
</comment>
<gene>
    <name evidence="5" type="primary">ga14666</name>
    <name evidence="5" type="ORF">PR202_ga14666</name>
</gene>
<evidence type="ECO:0000313" key="5">
    <source>
        <dbReference type="EMBL" id="GJM97717.1"/>
    </source>
</evidence>
<accession>A0AAV5CH30</accession>
<dbReference type="InterPro" id="IPR045005">
    <property type="entry name" value="BPM1-6"/>
</dbReference>
<dbReference type="InterPro" id="IPR056423">
    <property type="entry name" value="BACK_BPM_SPOP"/>
</dbReference>
<evidence type="ECO:0000256" key="1">
    <source>
        <dbReference type="ARBA" id="ARBA00004906"/>
    </source>
</evidence>
<keyword evidence="6" id="KW-1185">Reference proteome</keyword>
<comment type="pathway">
    <text evidence="1">Protein modification; protein ubiquitination.</text>
</comment>
<dbReference type="PANTHER" id="PTHR26379:SF314">
    <property type="entry name" value="OS06G0668300 PROTEIN"/>
    <property type="match status" value="1"/>
</dbReference>
<sequence length="319" mass="35315">MGLCRSPAPNSPPPLPPTRRARDLHPAAVQDQRALDNSAGEGVHHRADDEMACWRARHMDVQFDIVIPSEFERRYKPGIRTRIVALATDATVMEVSFTCRVLDQIKPGSSALCRRKRSPHRPGKQGHAHDTTLIMSGAVLFHPGCDSIIVECVITVQHKCVLAAQSPVSFMAELFGDMKEISALQIEIEDMDADVFRALIKLIYTDTLPELVDTRQEDQDTTKAMAQHLLAAADRYGMERLKRVCEDKIYTDISVSTAAAALVLAEQHGCSKLKARYMEFIVTNPTGIQAIVATDGYTHLMERYPLLASELLVAAVKKG</sequence>
<organism evidence="5 6">
    <name type="scientific">Eleusine coracana subsp. coracana</name>
    <dbReference type="NCBI Taxonomy" id="191504"/>
    <lineage>
        <taxon>Eukaryota</taxon>
        <taxon>Viridiplantae</taxon>
        <taxon>Streptophyta</taxon>
        <taxon>Embryophyta</taxon>
        <taxon>Tracheophyta</taxon>
        <taxon>Spermatophyta</taxon>
        <taxon>Magnoliopsida</taxon>
        <taxon>Liliopsida</taxon>
        <taxon>Poales</taxon>
        <taxon>Poaceae</taxon>
        <taxon>PACMAD clade</taxon>
        <taxon>Chloridoideae</taxon>
        <taxon>Cynodonteae</taxon>
        <taxon>Eleusininae</taxon>
        <taxon>Eleusine</taxon>
    </lineage>
</organism>
<dbReference type="Pfam" id="PF00651">
    <property type="entry name" value="BTB"/>
    <property type="match status" value="1"/>
</dbReference>
<proteinExistence type="inferred from homology"/>
<dbReference type="InterPro" id="IPR000210">
    <property type="entry name" value="BTB/POZ_dom"/>
</dbReference>
<feature type="region of interest" description="Disordered" evidence="3">
    <location>
        <begin position="1"/>
        <end position="21"/>
    </location>
</feature>